<reference evidence="2 3" key="1">
    <citation type="journal article" date="2023" name="G3 (Bethesda)">
        <title>A chromosome-length genome assembly and annotation of blackberry (Rubus argutus, cv. 'Hillquist').</title>
        <authorList>
            <person name="Bruna T."/>
            <person name="Aryal R."/>
            <person name="Dudchenko O."/>
            <person name="Sargent D.J."/>
            <person name="Mead D."/>
            <person name="Buti M."/>
            <person name="Cavallini A."/>
            <person name="Hytonen T."/>
            <person name="Andres J."/>
            <person name="Pham M."/>
            <person name="Weisz D."/>
            <person name="Mascagni F."/>
            <person name="Usai G."/>
            <person name="Natali L."/>
            <person name="Bassil N."/>
            <person name="Fernandez G.E."/>
            <person name="Lomsadze A."/>
            <person name="Armour M."/>
            <person name="Olukolu B."/>
            <person name="Poorten T."/>
            <person name="Britton C."/>
            <person name="Davik J."/>
            <person name="Ashrafi H."/>
            <person name="Aiden E.L."/>
            <person name="Borodovsky M."/>
            <person name="Worthington M."/>
        </authorList>
    </citation>
    <scope>NUCLEOTIDE SEQUENCE [LARGE SCALE GENOMIC DNA]</scope>
    <source>
        <strain evidence="2">PI 553951</strain>
    </source>
</reference>
<evidence type="ECO:0000313" key="3">
    <source>
        <dbReference type="Proteomes" id="UP001457282"/>
    </source>
</evidence>
<comment type="caution">
    <text evidence="2">The sequence shown here is derived from an EMBL/GenBank/DDBJ whole genome shotgun (WGS) entry which is preliminary data.</text>
</comment>
<organism evidence="2 3">
    <name type="scientific">Rubus argutus</name>
    <name type="common">Southern blackberry</name>
    <dbReference type="NCBI Taxonomy" id="59490"/>
    <lineage>
        <taxon>Eukaryota</taxon>
        <taxon>Viridiplantae</taxon>
        <taxon>Streptophyta</taxon>
        <taxon>Embryophyta</taxon>
        <taxon>Tracheophyta</taxon>
        <taxon>Spermatophyta</taxon>
        <taxon>Magnoliopsida</taxon>
        <taxon>eudicotyledons</taxon>
        <taxon>Gunneridae</taxon>
        <taxon>Pentapetalae</taxon>
        <taxon>rosids</taxon>
        <taxon>fabids</taxon>
        <taxon>Rosales</taxon>
        <taxon>Rosaceae</taxon>
        <taxon>Rosoideae</taxon>
        <taxon>Rosoideae incertae sedis</taxon>
        <taxon>Rubus</taxon>
    </lineage>
</organism>
<dbReference type="AlphaFoldDB" id="A0AAW1XEF7"/>
<keyword evidence="3" id="KW-1185">Reference proteome</keyword>
<name>A0AAW1XEF7_RUBAR</name>
<protein>
    <submittedName>
        <fullName evidence="2">Uncharacterized protein</fullName>
    </submittedName>
</protein>
<feature type="chain" id="PRO_5043418932" evidence="1">
    <location>
        <begin position="30"/>
        <end position="146"/>
    </location>
</feature>
<evidence type="ECO:0000256" key="1">
    <source>
        <dbReference type="SAM" id="SignalP"/>
    </source>
</evidence>
<dbReference type="Proteomes" id="UP001457282">
    <property type="component" value="Unassembled WGS sequence"/>
</dbReference>
<accession>A0AAW1XEF7</accession>
<proteinExistence type="predicted"/>
<feature type="signal peptide" evidence="1">
    <location>
        <begin position="1"/>
        <end position="29"/>
    </location>
</feature>
<gene>
    <name evidence="2" type="ORF">M0R45_021640</name>
</gene>
<evidence type="ECO:0000313" key="2">
    <source>
        <dbReference type="EMBL" id="KAK9934499.1"/>
    </source>
</evidence>
<dbReference type="EMBL" id="JBEDUW010000004">
    <property type="protein sequence ID" value="KAK9934499.1"/>
    <property type="molecule type" value="Genomic_DNA"/>
</dbReference>
<sequence length="146" mass="15517">MMKPSLAIMFVLFSIVLVANMGQMESVEASRNGMPLIVSNKVPLSQAADPNSIVLPCPSQCPHNQTHPACCECDPTKGSCKTCCKLASAEGPLIVGNQRPLFPVADQNSIVLPCPSQCPNNQTHPACCECDPTKGSCNRCCKISLN</sequence>
<keyword evidence="1" id="KW-0732">Signal</keyword>